<dbReference type="CDD" id="cd18618">
    <property type="entry name" value="GH43_Xsa43E-like"/>
    <property type="match status" value="1"/>
</dbReference>
<dbReference type="Pfam" id="PF04616">
    <property type="entry name" value="Glyco_hydro_43"/>
    <property type="match status" value="1"/>
</dbReference>
<accession>A0A1M6K9F9</accession>
<dbReference type="Gene3D" id="2.115.10.20">
    <property type="entry name" value="Glycosyl hydrolase domain, family 43"/>
    <property type="match status" value="1"/>
</dbReference>
<dbReference type="AlphaFoldDB" id="A0A1M6K9F9"/>
<evidence type="ECO:0000313" key="13">
    <source>
        <dbReference type="Proteomes" id="UP000184050"/>
    </source>
</evidence>
<dbReference type="STRING" id="1168035.SAMN05444280_12285"/>
<evidence type="ECO:0000256" key="6">
    <source>
        <dbReference type="ARBA" id="ARBA00023295"/>
    </source>
</evidence>
<feature type="chain" id="PRO_5009918928" evidence="10">
    <location>
        <begin position="26"/>
        <end position="459"/>
    </location>
</feature>
<dbReference type="PROSITE" id="PS51175">
    <property type="entry name" value="CBM6"/>
    <property type="match status" value="1"/>
</dbReference>
<evidence type="ECO:0000256" key="3">
    <source>
        <dbReference type="ARBA" id="ARBA00022729"/>
    </source>
</evidence>
<evidence type="ECO:0000256" key="7">
    <source>
        <dbReference type="PIRSR" id="PIRSR606710-1"/>
    </source>
</evidence>
<evidence type="ECO:0000256" key="1">
    <source>
        <dbReference type="ARBA" id="ARBA00009865"/>
    </source>
</evidence>
<keyword evidence="5" id="KW-0119">Carbohydrate metabolism</keyword>
<dbReference type="GO" id="GO:0045493">
    <property type="term" value="P:xylan catabolic process"/>
    <property type="evidence" value="ECO:0007669"/>
    <property type="project" value="UniProtKB-KW"/>
</dbReference>
<evidence type="ECO:0000256" key="2">
    <source>
        <dbReference type="ARBA" id="ARBA00022651"/>
    </source>
</evidence>
<keyword evidence="13" id="KW-1185">Reference proteome</keyword>
<protein>
    <submittedName>
        <fullName evidence="12">Carbohydrate binding module (Family 6)</fullName>
    </submittedName>
</protein>
<dbReference type="Proteomes" id="UP000184050">
    <property type="component" value="Unassembled WGS sequence"/>
</dbReference>
<dbReference type="PANTHER" id="PTHR43772:SF2">
    <property type="entry name" value="PUTATIVE (AFU_ORTHOLOGUE AFUA_2G04480)-RELATED"/>
    <property type="match status" value="1"/>
</dbReference>
<evidence type="ECO:0000256" key="10">
    <source>
        <dbReference type="SAM" id="SignalP"/>
    </source>
</evidence>
<dbReference type="CDD" id="cd04084">
    <property type="entry name" value="CBM6_xylanase-like"/>
    <property type="match status" value="1"/>
</dbReference>
<keyword evidence="2" id="KW-0624">Polysaccharide degradation</keyword>
<dbReference type="GO" id="GO:0030246">
    <property type="term" value="F:carbohydrate binding"/>
    <property type="evidence" value="ECO:0007669"/>
    <property type="project" value="InterPro"/>
</dbReference>
<gene>
    <name evidence="12" type="ORF">SAMN05444280_12285</name>
</gene>
<dbReference type="Pfam" id="PF03422">
    <property type="entry name" value="CBM_6"/>
    <property type="match status" value="1"/>
</dbReference>
<comment type="similarity">
    <text evidence="1 9">Belongs to the glycosyl hydrolase 43 family.</text>
</comment>
<dbReference type="InterPro" id="IPR006710">
    <property type="entry name" value="Glyco_hydro_43"/>
</dbReference>
<feature type="signal peptide" evidence="10">
    <location>
        <begin position="1"/>
        <end position="25"/>
    </location>
</feature>
<dbReference type="Gene3D" id="2.60.120.260">
    <property type="entry name" value="Galactose-binding domain-like"/>
    <property type="match status" value="1"/>
</dbReference>
<organism evidence="12 13">
    <name type="scientific">Tangfeifania diversioriginum</name>
    <dbReference type="NCBI Taxonomy" id="1168035"/>
    <lineage>
        <taxon>Bacteria</taxon>
        <taxon>Pseudomonadati</taxon>
        <taxon>Bacteroidota</taxon>
        <taxon>Bacteroidia</taxon>
        <taxon>Marinilabiliales</taxon>
        <taxon>Prolixibacteraceae</taxon>
        <taxon>Tangfeifania</taxon>
    </lineage>
</organism>
<sequence>MKLQMTNRIASLLVLFSLAPLFGLAQNPIIQTYFTADPAPMVHDGTVYLYTTHDEDETVDNFFTMYNWRCYSTTDMVNWTDHGAVASLSDFAWSDKTNGAWAPQCIGRNGKFYLYCPIHGDGIGVLVADSPTGPFRDPLGHRLIVDSENIWHDIDPTVFIDDGQAYLYWGNPALFYVKLNEDMISYDKSIGNNGIVAAEMTKEAFGENEGRDGQHISNYTEGPWIYKRNSLYYMVYAAAGIPEYIAYSTAPSATGPWTYQGFIMKRADHLAFTNHPGIIDYKGNSYFFYHTQELSGGEGFKRSVSVEQFNYNPDGTIPLIAPTKEGVKESVANLNPYKKVEAETIAWSEGVKTEGNSKTGVYVTQINNGDFIKVKSVDFGAGAKKFEAGVATSSKGGQIEVRLNDVNGQLLGNCKVKNTDGWKKTSCKLTKVEGIHDICFVFKGNDGQLFNFDWWKFKK</sequence>
<evidence type="ECO:0000259" key="11">
    <source>
        <dbReference type="PROSITE" id="PS51175"/>
    </source>
</evidence>
<dbReference type="EMBL" id="FQZE01000022">
    <property type="protein sequence ID" value="SHJ55579.1"/>
    <property type="molecule type" value="Genomic_DNA"/>
</dbReference>
<name>A0A1M6K9F9_9BACT</name>
<feature type="site" description="Important for catalytic activity, responsible for pKa modulation of the active site Glu and correct orientation of both the proton donor and substrate" evidence="8">
    <location>
        <position position="155"/>
    </location>
</feature>
<dbReference type="InterPro" id="IPR006584">
    <property type="entry name" value="Cellulose-bd_IV"/>
</dbReference>
<evidence type="ECO:0000313" key="12">
    <source>
        <dbReference type="EMBL" id="SHJ55579.1"/>
    </source>
</evidence>
<evidence type="ECO:0000256" key="9">
    <source>
        <dbReference type="RuleBase" id="RU361187"/>
    </source>
</evidence>
<reference evidence="12 13" key="1">
    <citation type="submission" date="2016-11" db="EMBL/GenBank/DDBJ databases">
        <authorList>
            <person name="Jaros S."/>
            <person name="Januszkiewicz K."/>
            <person name="Wedrychowicz H."/>
        </authorList>
    </citation>
    <scope>NUCLEOTIDE SEQUENCE [LARGE SCALE GENOMIC DNA]</scope>
    <source>
        <strain evidence="12 13">DSM 27063</strain>
    </source>
</reference>
<feature type="active site" description="Proton donor" evidence="7">
    <location>
        <position position="221"/>
    </location>
</feature>
<dbReference type="InterPro" id="IPR005084">
    <property type="entry name" value="CBM6"/>
</dbReference>
<keyword evidence="2" id="KW-0858">Xylan degradation</keyword>
<dbReference type="OrthoDB" id="3308423at2"/>
<dbReference type="InterPro" id="IPR023296">
    <property type="entry name" value="Glyco_hydro_beta-prop_sf"/>
</dbReference>
<feature type="active site" description="Proton acceptor" evidence="7">
    <location>
        <position position="37"/>
    </location>
</feature>
<evidence type="ECO:0000256" key="4">
    <source>
        <dbReference type="ARBA" id="ARBA00022801"/>
    </source>
</evidence>
<keyword evidence="4 9" id="KW-0378">Hydrolase</keyword>
<dbReference type="PANTHER" id="PTHR43772">
    <property type="entry name" value="ENDO-1,4-BETA-XYLANASE"/>
    <property type="match status" value="1"/>
</dbReference>
<evidence type="ECO:0000256" key="8">
    <source>
        <dbReference type="PIRSR" id="PIRSR606710-2"/>
    </source>
</evidence>
<keyword evidence="6 9" id="KW-0326">Glycosidase</keyword>
<dbReference type="GO" id="GO:0004553">
    <property type="term" value="F:hydrolase activity, hydrolyzing O-glycosyl compounds"/>
    <property type="evidence" value="ECO:0007669"/>
    <property type="project" value="InterPro"/>
</dbReference>
<dbReference type="InterPro" id="IPR008979">
    <property type="entry name" value="Galactose-bd-like_sf"/>
</dbReference>
<dbReference type="SUPFAM" id="SSF75005">
    <property type="entry name" value="Arabinanase/levansucrase/invertase"/>
    <property type="match status" value="1"/>
</dbReference>
<dbReference type="SUPFAM" id="SSF49785">
    <property type="entry name" value="Galactose-binding domain-like"/>
    <property type="match status" value="1"/>
</dbReference>
<dbReference type="SMART" id="SM00606">
    <property type="entry name" value="CBD_IV"/>
    <property type="match status" value="1"/>
</dbReference>
<dbReference type="InterPro" id="IPR052176">
    <property type="entry name" value="Glycosyl_Hydrlase_43_Enz"/>
</dbReference>
<proteinExistence type="inferred from homology"/>
<keyword evidence="3 10" id="KW-0732">Signal</keyword>
<feature type="domain" description="CBM6" evidence="11">
    <location>
        <begin position="338"/>
        <end position="458"/>
    </location>
</feature>
<evidence type="ECO:0000256" key="5">
    <source>
        <dbReference type="ARBA" id="ARBA00023277"/>
    </source>
</evidence>